<sequence>MLSPSHPLHYGPKPFVKSISGIPGWRSHVIYIDRGMLVINKPAGLVSQPGPLIVSCHLPLEGPNTFSIRKF</sequence>
<evidence type="ECO:0000313" key="1">
    <source>
        <dbReference type="EMBL" id="KAI0084735.1"/>
    </source>
</evidence>
<keyword evidence="2" id="KW-1185">Reference proteome</keyword>
<evidence type="ECO:0000313" key="2">
    <source>
        <dbReference type="Proteomes" id="UP001055072"/>
    </source>
</evidence>
<dbReference type="EMBL" id="MU274939">
    <property type="protein sequence ID" value="KAI0084735.1"/>
    <property type="molecule type" value="Genomic_DNA"/>
</dbReference>
<accession>A0ACB8TRY0</accession>
<proteinExistence type="predicted"/>
<protein>
    <submittedName>
        <fullName evidence="1">Uncharacterized protein</fullName>
    </submittedName>
</protein>
<gene>
    <name evidence="1" type="ORF">BDY19DRAFT_517817</name>
</gene>
<dbReference type="Proteomes" id="UP001055072">
    <property type="component" value="Unassembled WGS sequence"/>
</dbReference>
<comment type="caution">
    <text evidence="1">The sequence shown here is derived from an EMBL/GenBank/DDBJ whole genome shotgun (WGS) entry which is preliminary data.</text>
</comment>
<reference evidence="1" key="1">
    <citation type="journal article" date="2021" name="Environ. Microbiol.">
        <title>Gene family expansions and transcriptome signatures uncover fungal adaptations to wood decay.</title>
        <authorList>
            <person name="Hage H."/>
            <person name="Miyauchi S."/>
            <person name="Viragh M."/>
            <person name="Drula E."/>
            <person name="Min B."/>
            <person name="Chaduli D."/>
            <person name="Navarro D."/>
            <person name="Favel A."/>
            <person name="Norest M."/>
            <person name="Lesage-Meessen L."/>
            <person name="Balint B."/>
            <person name="Merenyi Z."/>
            <person name="de Eugenio L."/>
            <person name="Morin E."/>
            <person name="Martinez A.T."/>
            <person name="Baldrian P."/>
            <person name="Stursova M."/>
            <person name="Martinez M.J."/>
            <person name="Novotny C."/>
            <person name="Magnuson J.K."/>
            <person name="Spatafora J.W."/>
            <person name="Maurice S."/>
            <person name="Pangilinan J."/>
            <person name="Andreopoulos W."/>
            <person name="LaButti K."/>
            <person name="Hundley H."/>
            <person name="Na H."/>
            <person name="Kuo A."/>
            <person name="Barry K."/>
            <person name="Lipzen A."/>
            <person name="Henrissat B."/>
            <person name="Riley R."/>
            <person name="Ahrendt S."/>
            <person name="Nagy L.G."/>
            <person name="Grigoriev I.V."/>
            <person name="Martin F."/>
            <person name="Rosso M.N."/>
        </authorList>
    </citation>
    <scope>NUCLEOTIDE SEQUENCE</scope>
    <source>
        <strain evidence="1">CBS 384.51</strain>
    </source>
</reference>
<organism evidence="1 2">
    <name type="scientific">Irpex rosettiformis</name>
    <dbReference type="NCBI Taxonomy" id="378272"/>
    <lineage>
        <taxon>Eukaryota</taxon>
        <taxon>Fungi</taxon>
        <taxon>Dikarya</taxon>
        <taxon>Basidiomycota</taxon>
        <taxon>Agaricomycotina</taxon>
        <taxon>Agaricomycetes</taxon>
        <taxon>Polyporales</taxon>
        <taxon>Irpicaceae</taxon>
        <taxon>Irpex</taxon>
    </lineage>
</organism>
<name>A0ACB8TRY0_9APHY</name>